<evidence type="ECO:0000256" key="1">
    <source>
        <dbReference type="ARBA" id="ARBA00004141"/>
    </source>
</evidence>
<keyword evidence="2 5" id="KW-0812">Transmembrane</keyword>
<dbReference type="InterPro" id="IPR052263">
    <property type="entry name" value="GPI_Anchor_Biosynth"/>
</dbReference>
<feature type="transmembrane region" description="Helical" evidence="5">
    <location>
        <begin position="31"/>
        <end position="51"/>
    </location>
</feature>
<keyword evidence="4 5" id="KW-0472">Membrane</keyword>
<dbReference type="GO" id="GO:0005783">
    <property type="term" value="C:endoplasmic reticulum"/>
    <property type="evidence" value="ECO:0007669"/>
    <property type="project" value="TreeGrafter"/>
</dbReference>
<gene>
    <name evidence="7" type="ORF">E1301_Tti022749</name>
</gene>
<comment type="subcellular location">
    <subcellularLocation>
        <location evidence="1">Membrane</location>
        <topology evidence="1">Multi-pass membrane protein</topology>
    </subcellularLocation>
</comment>
<accession>A0A5A9N334</accession>
<dbReference type="GO" id="GO:0016757">
    <property type="term" value="F:glycosyltransferase activity"/>
    <property type="evidence" value="ECO:0007669"/>
    <property type="project" value="UniProtKB-KW"/>
</dbReference>
<keyword evidence="7" id="KW-0808">Transferase</keyword>
<dbReference type="AlphaFoldDB" id="A0A5A9N334"/>
<feature type="transmembrane region" description="Helical" evidence="5">
    <location>
        <begin position="71"/>
        <end position="94"/>
    </location>
</feature>
<evidence type="ECO:0000256" key="4">
    <source>
        <dbReference type="ARBA" id="ARBA00023136"/>
    </source>
</evidence>
<evidence type="ECO:0000313" key="8">
    <source>
        <dbReference type="Proteomes" id="UP000324632"/>
    </source>
</evidence>
<dbReference type="PANTHER" id="PTHR46346:SF1">
    <property type="entry name" value="PHOSPHATIDYLINOSITOL N-ACETYLGLUCOSAMINYLTRANSFERASE SUBUNIT P"/>
    <property type="match status" value="1"/>
</dbReference>
<dbReference type="GO" id="GO:0016020">
    <property type="term" value="C:membrane"/>
    <property type="evidence" value="ECO:0007669"/>
    <property type="project" value="UniProtKB-SubCell"/>
</dbReference>
<feature type="domain" description="PIG-P" evidence="6">
    <location>
        <begin position="30"/>
        <end position="139"/>
    </location>
</feature>
<dbReference type="InterPro" id="IPR013717">
    <property type="entry name" value="PIG-P"/>
</dbReference>
<dbReference type="GO" id="GO:0006506">
    <property type="term" value="P:GPI anchor biosynthetic process"/>
    <property type="evidence" value="ECO:0007669"/>
    <property type="project" value="TreeGrafter"/>
</dbReference>
<reference evidence="7 8" key="1">
    <citation type="journal article" date="2019" name="Mol. Ecol. Resour.">
        <title>Chromosome-level genome assembly of Triplophysa tibetana, a fish adapted to the harsh high-altitude environment of the Tibetan Plateau.</title>
        <authorList>
            <person name="Yang X."/>
            <person name="Liu H."/>
            <person name="Ma Z."/>
            <person name="Zou Y."/>
            <person name="Zou M."/>
            <person name="Mao Y."/>
            <person name="Li X."/>
            <person name="Wang H."/>
            <person name="Chen T."/>
            <person name="Wang W."/>
            <person name="Yang R."/>
        </authorList>
    </citation>
    <scope>NUCLEOTIDE SEQUENCE [LARGE SCALE GENOMIC DNA]</scope>
    <source>
        <strain evidence="7">TTIB1903HZAU</strain>
        <tissue evidence="7">Muscle</tissue>
    </source>
</reference>
<organism evidence="7 8">
    <name type="scientific">Triplophysa tibetana</name>
    <dbReference type="NCBI Taxonomy" id="1572043"/>
    <lineage>
        <taxon>Eukaryota</taxon>
        <taxon>Metazoa</taxon>
        <taxon>Chordata</taxon>
        <taxon>Craniata</taxon>
        <taxon>Vertebrata</taxon>
        <taxon>Euteleostomi</taxon>
        <taxon>Actinopterygii</taxon>
        <taxon>Neopterygii</taxon>
        <taxon>Teleostei</taxon>
        <taxon>Ostariophysi</taxon>
        <taxon>Cypriniformes</taxon>
        <taxon>Nemacheilidae</taxon>
        <taxon>Triplophysa</taxon>
    </lineage>
</organism>
<proteinExistence type="predicted"/>
<comment type="caution">
    <text evidence="7">The sequence shown here is derived from an EMBL/GenBank/DDBJ whole genome shotgun (WGS) entry which is preliminary data.</text>
</comment>
<evidence type="ECO:0000256" key="3">
    <source>
        <dbReference type="ARBA" id="ARBA00022989"/>
    </source>
</evidence>
<keyword evidence="8" id="KW-1185">Reference proteome</keyword>
<dbReference type="Pfam" id="PF08510">
    <property type="entry name" value="PIG-P"/>
    <property type="match status" value="1"/>
</dbReference>
<evidence type="ECO:0000259" key="6">
    <source>
        <dbReference type="Pfam" id="PF08510"/>
    </source>
</evidence>
<protein>
    <submittedName>
        <fullName evidence="7">Phosphatidylinositol N-acetylglucosaminyltransferase subunit P</fullName>
    </submittedName>
</protein>
<dbReference type="PANTHER" id="PTHR46346">
    <property type="entry name" value="PHOSPHATIDYLINOSITOL N-ACETYLGLUCOSAMINYLTRANSFERASE SUBUNIT P"/>
    <property type="match status" value="1"/>
</dbReference>
<sequence length="223" mass="25285">MKKPKKKKKKRRKRERVVMVENSPSPLPERAIYGFVLFLASQFGFLLYLVWAFVPEVCLHSVGLTYWPQKYWALAAPIYLLVTIATCVVLLFGVNLMNTAALGSVDNITDHYAQSQRLEEHREGAVPRLGDISISELNRGLQDHIHQLPVTGLTFDFQMNLRVESGVYKPSLLEVKRSSNNLAISHYLLFDPFCRMDLLVLARAAPCLYLQTGEGALDNPHDD</sequence>
<keyword evidence="7" id="KW-0328">Glycosyltransferase</keyword>
<evidence type="ECO:0000313" key="7">
    <source>
        <dbReference type="EMBL" id="KAA0704442.1"/>
    </source>
</evidence>
<dbReference type="Proteomes" id="UP000324632">
    <property type="component" value="Chromosome 23"/>
</dbReference>
<dbReference type="EMBL" id="SOYY01000023">
    <property type="protein sequence ID" value="KAA0704442.1"/>
    <property type="molecule type" value="Genomic_DNA"/>
</dbReference>
<keyword evidence="3 5" id="KW-1133">Transmembrane helix</keyword>
<evidence type="ECO:0000256" key="2">
    <source>
        <dbReference type="ARBA" id="ARBA00022692"/>
    </source>
</evidence>
<name>A0A5A9N334_9TELE</name>
<evidence type="ECO:0000256" key="5">
    <source>
        <dbReference type="SAM" id="Phobius"/>
    </source>
</evidence>